<dbReference type="AlphaFoldDB" id="A0A369IDP8"/>
<keyword evidence="2" id="KW-1185">Reference proteome</keyword>
<comment type="caution">
    <text evidence="1">The sequence shown here is derived from an EMBL/GenBank/DDBJ whole genome shotgun (WGS) entry which is preliminary data.</text>
</comment>
<accession>A0A369IDP8</accession>
<dbReference type="EMBL" id="QPIW01000004">
    <property type="protein sequence ID" value="RDB06537.1"/>
    <property type="molecule type" value="Genomic_DNA"/>
</dbReference>
<evidence type="ECO:0000313" key="1">
    <source>
        <dbReference type="EMBL" id="RDB06537.1"/>
    </source>
</evidence>
<protein>
    <recommendedName>
        <fullName evidence="3">RiboL-PSP-HEPN domain-containing protein</fullName>
    </recommendedName>
</protein>
<proteinExistence type="predicted"/>
<sequence>MTKELINEFKDVVNENYGIYLDCLMCFLITLNDFEEKIERYAKKIGYTFVNQDKIPFSHYSPTRDKYLHTETHGEFKSRMSKGGKNYNFVGNTFIISVYAFWEDHYRQKIASSMGKKKNELKEPIMGDIRLIRNSLVHHKAIALKEIEECEVLQIFKEGDTICFSDEQIFEIVEHINNYMDKLLSSIE</sequence>
<name>A0A369IDP8_9BACT</name>
<dbReference type="RefSeq" id="WP_114460438.1">
    <property type="nucleotide sequence ID" value="NZ_QPIW01000004.1"/>
</dbReference>
<organism evidence="1 2">
    <name type="scientific">Runella aurantiaca</name>
    <dbReference type="NCBI Taxonomy" id="2282308"/>
    <lineage>
        <taxon>Bacteria</taxon>
        <taxon>Pseudomonadati</taxon>
        <taxon>Bacteroidota</taxon>
        <taxon>Cytophagia</taxon>
        <taxon>Cytophagales</taxon>
        <taxon>Spirosomataceae</taxon>
        <taxon>Runella</taxon>
    </lineage>
</organism>
<dbReference type="Proteomes" id="UP000253141">
    <property type="component" value="Unassembled WGS sequence"/>
</dbReference>
<gene>
    <name evidence="1" type="ORF">DVG78_07270</name>
</gene>
<evidence type="ECO:0008006" key="3">
    <source>
        <dbReference type="Google" id="ProtNLM"/>
    </source>
</evidence>
<dbReference type="OrthoDB" id="1276197at2"/>
<evidence type="ECO:0000313" key="2">
    <source>
        <dbReference type="Proteomes" id="UP000253141"/>
    </source>
</evidence>
<reference evidence="1 2" key="1">
    <citation type="submission" date="2018-07" db="EMBL/GenBank/DDBJ databases">
        <title>Genome analysis of Runella aurantiaca.</title>
        <authorList>
            <person name="Yang X."/>
        </authorList>
    </citation>
    <scope>NUCLEOTIDE SEQUENCE [LARGE SCALE GENOMIC DNA]</scope>
    <source>
        <strain evidence="1 2">YX9</strain>
    </source>
</reference>